<evidence type="ECO:0000256" key="1">
    <source>
        <dbReference type="ARBA" id="ARBA00022491"/>
    </source>
</evidence>
<dbReference type="RefSeq" id="WP_091495361.1">
    <property type="nucleotide sequence ID" value="NZ_FODJ01000002.1"/>
</dbReference>
<dbReference type="STRING" id="872970.SAMN04488134_102176"/>
<dbReference type="InterPro" id="IPR009057">
    <property type="entry name" value="Homeodomain-like_sf"/>
</dbReference>
<keyword evidence="2 3" id="KW-0238">DNA-binding</keyword>
<feature type="DNA-binding region" description="H-T-H motif" evidence="3">
    <location>
        <begin position="33"/>
        <end position="52"/>
    </location>
</feature>
<dbReference type="PROSITE" id="PS50977">
    <property type="entry name" value="HTH_TETR_2"/>
    <property type="match status" value="1"/>
</dbReference>
<reference evidence="5 6" key="1">
    <citation type="submission" date="2016-10" db="EMBL/GenBank/DDBJ databases">
        <authorList>
            <person name="de Groot N.N."/>
        </authorList>
    </citation>
    <scope>NUCLEOTIDE SEQUENCE [LARGE SCALE GENOMIC DNA]</scope>
    <source>
        <strain evidence="5 6">CGMCC 1.10434</strain>
    </source>
</reference>
<keyword evidence="1" id="KW-0678">Repressor</keyword>
<dbReference type="SUPFAM" id="SSF46689">
    <property type="entry name" value="Homeodomain-like"/>
    <property type="match status" value="1"/>
</dbReference>
<name>A0A1H8K4Y7_9BACI</name>
<dbReference type="Gene3D" id="1.10.357.10">
    <property type="entry name" value="Tetracycline Repressor, domain 2"/>
    <property type="match status" value="1"/>
</dbReference>
<dbReference type="EMBL" id="FODJ01000002">
    <property type="protein sequence ID" value="SEN88023.1"/>
    <property type="molecule type" value="Genomic_DNA"/>
</dbReference>
<evidence type="ECO:0000313" key="6">
    <source>
        <dbReference type="Proteomes" id="UP000199300"/>
    </source>
</evidence>
<dbReference type="OrthoDB" id="113732at2"/>
<dbReference type="InterPro" id="IPR050624">
    <property type="entry name" value="HTH-type_Tx_Regulator"/>
</dbReference>
<evidence type="ECO:0000256" key="3">
    <source>
        <dbReference type="PROSITE-ProRule" id="PRU00335"/>
    </source>
</evidence>
<gene>
    <name evidence="5" type="ORF">SAMN04488134_102176</name>
</gene>
<dbReference type="AlphaFoldDB" id="A0A1H8K4Y7"/>
<accession>A0A1H8K4Y7</accession>
<dbReference type="Pfam" id="PF00440">
    <property type="entry name" value="TetR_N"/>
    <property type="match status" value="1"/>
</dbReference>
<dbReference type="InterPro" id="IPR001647">
    <property type="entry name" value="HTH_TetR"/>
</dbReference>
<sequence>MNGFEKRTEEKKGQILDAAFDLMNTDTRGSKVTMDEVATHAHVAKTTIFKYFGNKDNLIQEVFHRFINRMINIAREIMAKDQSFEETLIALSQSKIEQLNKINQHFYMSMMDYVTSKNDQGLSVIMERFNAESYGMMLDLFHRGRKEGKVDLKYSDQFLLLYFQAIVEGISNRMIYEEIKPYTAEWTEMLIKGVAPNKKE</sequence>
<protein>
    <submittedName>
        <fullName evidence="5">Transcriptional regulator, TetR family</fullName>
    </submittedName>
</protein>
<dbReference type="PANTHER" id="PTHR43479">
    <property type="entry name" value="ACREF/ENVCD OPERON REPRESSOR-RELATED"/>
    <property type="match status" value="1"/>
</dbReference>
<dbReference type="PANTHER" id="PTHR43479:SF11">
    <property type="entry name" value="ACREF_ENVCD OPERON REPRESSOR-RELATED"/>
    <property type="match status" value="1"/>
</dbReference>
<feature type="domain" description="HTH tetR-type" evidence="4">
    <location>
        <begin position="9"/>
        <end position="70"/>
    </location>
</feature>
<evidence type="ECO:0000256" key="2">
    <source>
        <dbReference type="ARBA" id="ARBA00023125"/>
    </source>
</evidence>
<evidence type="ECO:0000313" key="5">
    <source>
        <dbReference type="EMBL" id="SEN88023.1"/>
    </source>
</evidence>
<dbReference type="PROSITE" id="PS01081">
    <property type="entry name" value="HTH_TETR_1"/>
    <property type="match status" value="1"/>
</dbReference>
<evidence type="ECO:0000259" key="4">
    <source>
        <dbReference type="PROSITE" id="PS50977"/>
    </source>
</evidence>
<organism evidence="5 6">
    <name type="scientific">Amphibacillus marinus</name>
    <dbReference type="NCBI Taxonomy" id="872970"/>
    <lineage>
        <taxon>Bacteria</taxon>
        <taxon>Bacillati</taxon>
        <taxon>Bacillota</taxon>
        <taxon>Bacilli</taxon>
        <taxon>Bacillales</taxon>
        <taxon>Bacillaceae</taxon>
        <taxon>Amphibacillus</taxon>
    </lineage>
</organism>
<dbReference type="Proteomes" id="UP000199300">
    <property type="component" value="Unassembled WGS sequence"/>
</dbReference>
<keyword evidence="6" id="KW-1185">Reference proteome</keyword>
<dbReference type="InterPro" id="IPR023772">
    <property type="entry name" value="DNA-bd_HTH_TetR-type_CS"/>
</dbReference>
<dbReference type="GO" id="GO:0003677">
    <property type="term" value="F:DNA binding"/>
    <property type="evidence" value="ECO:0007669"/>
    <property type="project" value="UniProtKB-UniRule"/>
</dbReference>
<proteinExistence type="predicted"/>